<dbReference type="PANTHER" id="PTHR30408:SF12">
    <property type="entry name" value="TYPE I RESTRICTION ENZYME MJAVIII SPECIFICITY SUBUNIT"/>
    <property type="match status" value="1"/>
</dbReference>
<dbReference type="PANTHER" id="PTHR30408">
    <property type="entry name" value="TYPE-1 RESTRICTION ENZYME ECOKI SPECIFICITY PROTEIN"/>
    <property type="match status" value="1"/>
</dbReference>
<dbReference type="AlphaFoldDB" id="M7REC3"/>
<dbReference type="Proteomes" id="UP000013259">
    <property type="component" value="Unassembled WGS sequence"/>
</dbReference>
<dbReference type="InterPro" id="IPR044946">
    <property type="entry name" value="Restrct_endonuc_typeI_TRD_sf"/>
</dbReference>
<dbReference type="Pfam" id="PF01420">
    <property type="entry name" value="Methylase_S"/>
    <property type="match status" value="1"/>
</dbReference>
<dbReference type="PATRIC" id="fig|1192688.3.peg.2878"/>
<name>M7REC3_SALDU</name>
<evidence type="ECO:0000256" key="2">
    <source>
        <dbReference type="ARBA" id="ARBA00022747"/>
    </source>
</evidence>
<evidence type="ECO:0000259" key="4">
    <source>
        <dbReference type="Pfam" id="PF01420"/>
    </source>
</evidence>
<keyword evidence="3" id="KW-0238">DNA-binding</keyword>
<dbReference type="HOGENOM" id="CLU_021095_9_1_6"/>
<proteinExistence type="inferred from homology"/>
<dbReference type="SUPFAM" id="SSF116734">
    <property type="entry name" value="DNA methylase specificity domain"/>
    <property type="match status" value="1"/>
</dbReference>
<dbReference type="CDD" id="cd17243">
    <property type="entry name" value="RMtype1_S_AchA6I-TRD2-CR2_like"/>
    <property type="match status" value="1"/>
</dbReference>
<feature type="domain" description="Type I restriction modification DNA specificity" evidence="4">
    <location>
        <begin position="61"/>
        <end position="207"/>
    </location>
</feature>
<reference evidence="5 6" key="1">
    <citation type="submission" date="2013-02" db="EMBL/GenBank/DDBJ databases">
        <authorList>
            <person name="McClelland M."/>
            <person name="Porwollik S."/>
            <person name="Desai P."/>
            <person name="Cheng P."/>
            <person name="Wollam A."/>
            <person name="Pepin K."/>
            <person name="Bhonagiri V."/>
            <person name="Fulton L."/>
            <person name="Fulton R."/>
            <person name="Delehaunty K."/>
            <person name="Fronick C."/>
            <person name="Godfrey J."/>
            <person name="Waligorski J."/>
            <person name="Appelbaum E."/>
            <person name="Tomlinson C."/>
            <person name="Warren W."/>
            <person name="Sodergren E."/>
            <person name="Weinstock G."/>
            <person name="Wilson R.K."/>
        </authorList>
    </citation>
    <scope>NUCLEOTIDE SEQUENCE [LARGE SCALE GENOMIC DNA]</scope>
    <source>
        <strain evidence="5 6">UC16</strain>
    </source>
</reference>
<evidence type="ECO:0000313" key="5">
    <source>
        <dbReference type="EMBL" id="EMR51774.1"/>
    </source>
</evidence>
<dbReference type="EMBL" id="APMR01000055">
    <property type="protein sequence ID" value="EMR51774.1"/>
    <property type="molecule type" value="Genomic_DNA"/>
</dbReference>
<gene>
    <name evidence="5" type="ORF">A670_03020</name>
</gene>
<evidence type="ECO:0000256" key="3">
    <source>
        <dbReference type="ARBA" id="ARBA00023125"/>
    </source>
</evidence>
<evidence type="ECO:0000256" key="1">
    <source>
        <dbReference type="ARBA" id="ARBA00010923"/>
    </source>
</evidence>
<dbReference type="InterPro" id="IPR052021">
    <property type="entry name" value="Type-I_RS_S_subunit"/>
</dbReference>
<evidence type="ECO:0000313" key="6">
    <source>
        <dbReference type="Proteomes" id="UP000013259"/>
    </source>
</evidence>
<organism evidence="5 6">
    <name type="scientific">Salmonella enterica subsp. enterica serovar Dublin str. UC16</name>
    <dbReference type="NCBI Taxonomy" id="1192688"/>
    <lineage>
        <taxon>Bacteria</taxon>
        <taxon>Pseudomonadati</taxon>
        <taxon>Pseudomonadota</taxon>
        <taxon>Gammaproteobacteria</taxon>
        <taxon>Enterobacterales</taxon>
        <taxon>Enterobacteriaceae</taxon>
        <taxon>Salmonella</taxon>
    </lineage>
</organism>
<dbReference type="GO" id="GO:0003677">
    <property type="term" value="F:DNA binding"/>
    <property type="evidence" value="ECO:0007669"/>
    <property type="project" value="UniProtKB-KW"/>
</dbReference>
<keyword evidence="2" id="KW-0680">Restriction system</keyword>
<comment type="similarity">
    <text evidence="1">Belongs to the type-I restriction system S methylase family.</text>
</comment>
<dbReference type="GO" id="GO:0009307">
    <property type="term" value="P:DNA restriction-modification system"/>
    <property type="evidence" value="ECO:0007669"/>
    <property type="project" value="UniProtKB-KW"/>
</dbReference>
<comment type="caution">
    <text evidence="5">The sequence shown here is derived from an EMBL/GenBank/DDBJ whole genome shotgun (WGS) entry which is preliminary data.</text>
</comment>
<accession>M7REC3</accession>
<sequence>MDFDPVIDNALDAGNPIPEALQSRAELRQKIRNSADFKPLPADIRALFPAEFEETELGWMPKGWITTSFNDLIELIGGGTPKTSVEEFWNGDIPWFSVVDAPSESDVYVLTTEKKITIEGLNNSSAKLLRKGTTIISARGTVGKCAMVAVPMAMNQSCYGVIGKNNISDEYIYFQLKNAVQTLQQMGHGSVFNTITRDTFKNIKVPFCNEELTNSYSLLVKNYFSKILNNNYQNIALTNLRDTLLPKLISGELSLEDLPNLAKQTEPA</sequence>
<dbReference type="Gene3D" id="3.90.220.20">
    <property type="entry name" value="DNA methylase specificity domains"/>
    <property type="match status" value="1"/>
</dbReference>
<dbReference type="InterPro" id="IPR000055">
    <property type="entry name" value="Restrct_endonuc_typeI_TRD"/>
</dbReference>
<protein>
    <submittedName>
        <fullName evidence="5">Type I restriction modification DNA specificity domain protein</fullName>
    </submittedName>
</protein>